<accession>A0A6L6QEA5</accession>
<organism evidence="1 2">
    <name type="scientific">Massilia eburnea</name>
    <dbReference type="NCBI Taxonomy" id="1776165"/>
    <lineage>
        <taxon>Bacteria</taxon>
        <taxon>Pseudomonadati</taxon>
        <taxon>Pseudomonadota</taxon>
        <taxon>Betaproteobacteria</taxon>
        <taxon>Burkholderiales</taxon>
        <taxon>Oxalobacteraceae</taxon>
        <taxon>Telluria group</taxon>
        <taxon>Massilia</taxon>
    </lineage>
</organism>
<dbReference type="AlphaFoldDB" id="A0A6L6QEA5"/>
<comment type="caution">
    <text evidence="1">The sequence shown here is derived from an EMBL/GenBank/DDBJ whole genome shotgun (WGS) entry which is preliminary data.</text>
</comment>
<dbReference type="SUPFAM" id="SSF53756">
    <property type="entry name" value="UDP-Glycosyltransferase/glycogen phosphorylase"/>
    <property type="match status" value="1"/>
</dbReference>
<protein>
    <submittedName>
        <fullName evidence="1">Glycosyltransferase</fullName>
    </submittedName>
</protein>
<proteinExistence type="predicted"/>
<keyword evidence="1" id="KW-0808">Transferase</keyword>
<dbReference type="Pfam" id="PF13692">
    <property type="entry name" value="Glyco_trans_1_4"/>
    <property type="match status" value="1"/>
</dbReference>
<name>A0A6L6QEA5_9BURK</name>
<dbReference type="GO" id="GO:0016740">
    <property type="term" value="F:transferase activity"/>
    <property type="evidence" value="ECO:0007669"/>
    <property type="project" value="UniProtKB-KW"/>
</dbReference>
<dbReference type="Proteomes" id="UP000472320">
    <property type="component" value="Unassembled WGS sequence"/>
</dbReference>
<reference evidence="1 2" key="1">
    <citation type="submission" date="2019-11" db="EMBL/GenBank/DDBJ databases">
        <title>Type strains purchased from KCTC, JCM and DSMZ.</title>
        <authorList>
            <person name="Lu H."/>
        </authorList>
    </citation>
    <scope>NUCLEOTIDE SEQUENCE [LARGE SCALE GENOMIC DNA]</scope>
    <source>
        <strain evidence="1 2">JCM 31587</strain>
    </source>
</reference>
<sequence length="388" mass="42809">MDRHDAAGCAGHDRHHQAPVQRCRVLQHIAGRRRLALRLRAYGRRGEPPVPADPARGGGGREAAMIHVLLSQSGAYRDITSYLQERGARVTTIGPQAQGMRGKAAIVLAMLSPRLLRCFGLWRKEDRLLVVGWQALPLLALVKARLLPRPERLLVMGCFVHGQRARRITDRVLRALRLPGLGFIAFSPGEARNLVARVGMSPKDVHCHLWRQELDGRAARQGDDGSIFAGGFSNRDYDLLLEAAEPLAAPLVIVASQYNQIRQPARGSTRILRDLPEAEFEGLLARSSVVAMPLRGLGEACGQSVLLRVLRHGKPLVATRHESIEAYLGEDYPGFVPHDDVQAMRQALAGALEQPARREELAQRVRLAADRLENRGEPGAEIERFLLG</sequence>
<dbReference type="OrthoDB" id="790821at2"/>
<dbReference type="EMBL" id="WNKX01000005">
    <property type="protein sequence ID" value="MTW10702.1"/>
    <property type="molecule type" value="Genomic_DNA"/>
</dbReference>
<keyword evidence="2" id="KW-1185">Reference proteome</keyword>
<evidence type="ECO:0000313" key="1">
    <source>
        <dbReference type="EMBL" id="MTW10702.1"/>
    </source>
</evidence>
<gene>
    <name evidence="1" type="ORF">GM658_08800</name>
</gene>
<dbReference type="Gene3D" id="3.40.50.2000">
    <property type="entry name" value="Glycogen Phosphorylase B"/>
    <property type="match status" value="1"/>
</dbReference>
<evidence type="ECO:0000313" key="2">
    <source>
        <dbReference type="Proteomes" id="UP000472320"/>
    </source>
</evidence>